<dbReference type="SMART" id="SM00254">
    <property type="entry name" value="ShKT"/>
    <property type="match status" value="2"/>
</dbReference>
<reference evidence="4" key="1">
    <citation type="submission" date="2022-08" db="UniProtKB">
        <authorList>
            <consortium name="EnsemblMetazoa"/>
        </authorList>
    </citation>
    <scope>IDENTIFICATION</scope>
    <source>
        <strain evidence="4">05x7-T-G4-1.051#20</strain>
    </source>
</reference>
<organism evidence="4 5">
    <name type="scientific">Magallana gigas</name>
    <name type="common">Pacific oyster</name>
    <name type="synonym">Crassostrea gigas</name>
    <dbReference type="NCBI Taxonomy" id="29159"/>
    <lineage>
        <taxon>Eukaryota</taxon>
        <taxon>Metazoa</taxon>
        <taxon>Spiralia</taxon>
        <taxon>Lophotrochozoa</taxon>
        <taxon>Mollusca</taxon>
        <taxon>Bivalvia</taxon>
        <taxon>Autobranchia</taxon>
        <taxon>Pteriomorphia</taxon>
        <taxon>Ostreida</taxon>
        <taxon>Ostreoidea</taxon>
        <taxon>Ostreidae</taxon>
        <taxon>Magallana</taxon>
    </lineage>
</organism>
<dbReference type="InterPro" id="IPR003582">
    <property type="entry name" value="ShKT_dom"/>
</dbReference>
<name>A0A8W8P113_MAGGI</name>
<evidence type="ECO:0000259" key="3">
    <source>
        <dbReference type="PROSITE" id="PS51670"/>
    </source>
</evidence>
<evidence type="ECO:0000313" key="4">
    <source>
        <dbReference type="EnsemblMetazoa" id="G9194.1:cds"/>
    </source>
</evidence>
<keyword evidence="2" id="KW-0732">Signal</keyword>
<dbReference type="EnsemblMetazoa" id="G9194.1">
    <property type="protein sequence ID" value="G9194.1:cds"/>
    <property type="gene ID" value="G9194"/>
</dbReference>
<proteinExistence type="predicted"/>
<evidence type="ECO:0000256" key="1">
    <source>
        <dbReference type="PROSITE-ProRule" id="PRU01005"/>
    </source>
</evidence>
<keyword evidence="5" id="KW-1185">Reference proteome</keyword>
<dbReference type="InterPro" id="IPR036383">
    <property type="entry name" value="TSP1_rpt_sf"/>
</dbReference>
<dbReference type="Gene3D" id="2.20.100.10">
    <property type="entry name" value="Thrombospondin type-1 (TSP1) repeat"/>
    <property type="match status" value="1"/>
</dbReference>
<keyword evidence="1" id="KW-1015">Disulfide bond</keyword>
<protein>
    <recommendedName>
        <fullName evidence="3">ShKT domain-containing protein</fullName>
    </recommendedName>
</protein>
<feature type="signal peptide" evidence="2">
    <location>
        <begin position="1"/>
        <end position="21"/>
    </location>
</feature>
<dbReference type="Proteomes" id="UP000005408">
    <property type="component" value="Unassembled WGS sequence"/>
</dbReference>
<sequence>MQVFIAYILTAGCALLCMSDGCVDKLPDCADFTLNACKAPYVNWAHANCPAFCGFCRRECQNKRTDCREYGQQMYQAPYTSWAKKNCEEYCGFCGRDWKCVYSPWFDLTPCPKTCNNDGKLQVRKYTLVPHDTPLADNCDKSLVRRKKCNNSHCTTPTLTTTLVHDPLVDVNLAPIVAGIATGVGAGVVGAAASVETGVGAGVAGAASIEAGVGAGVAGAASIEAGIGAGVAGAASIEAGIGAGIAGATAIEAGVAGVAAVEAGVAASATILEFLPLLLGFLGKRNVKEQTTALENLVLANLENQSIK</sequence>
<evidence type="ECO:0000313" key="5">
    <source>
        <dbReference type="Proteomes" id="UP000005408"/>
    </source>
</evidence>
<dbReference type="PROSITE" id="PS51670">
    <property type="entry name" value="SHKT"/>
    <property type="match status" value="1"/>
</dbReference>
<dbReference type="AlphaFoldDB" id="A0A8W8P113"/>
<dbReference type="Pfam" id="PF01549">
    <property type="entry name" value="ShK"/>
    <property type="match status" value="2"/>
</dbReference>
<dbReference type="OrthoDB" id="6129308at2759"/>
<feature type="domain" description="ShKT" evidence="3">
    <location>
        <begin position="22"/>
        <end position="56"/>
    </location>
</feature>
<comment type="caution">
    <text evidence="1">Lacks conserved residue(s) required for the propagation of feature annotation.</text>
</comment>
<feature type="disulfide bond" evidence="1">
    <location>
        <begin position="22"/>
        <end position="56"/>
    </location>
</feature>
<feature type="chain" id="PRO_5036463571" description="ShKT domain-containing protein" evidence="2">
    <location>
        <begin position="22"/>
        <end position="308"/>
    </location>
</feature>
<evidence type="ECO:0000256" key="2">
    <source>
        <dbReference type="SAM" id="SignalP"/>
    </source>
</evidence>
<accession>A0A8W8P113</accession>